<keyword evidence="5" id="KW-0653">Protein transport</keyword>
<feature type="region of interest" description="Disordered" evidence="9">
    <location>
        <begin position="158"/>
        <end position="196"/>
    </location>
</feature>
<proteinExistence type="inferred from homology"/>
<feature type="compositionally biased region" description="Low complexity" evidence="9">
    <location>
        <begin position="172"/>
        <end position="196"/>
    </location>
</feature>
<evidence type="ECO:0000256" key="8">
    <source>
        <dbReference type="ARBA" id="ARBA00023136"/>
    </source>
</evidence>
<comment type="similarity">
    <text evidence="2">Belongs to the syntaxin family.</text>
</comment>
<dbReference type="EMBL" id="JAEHOE010000077">
    <property type="protein sequence ID" value="KAG2489074.1"/>
    <property type="molecule type" value="Genomic_DNA"/>
</dbReference>
<keyword evidence="6 10" id="KW-1133">Transmembrane helix</keyword>
<reference evidence="11" key="1">
    <citation type="journal article" date="2020" name="bioRxiv">
        <title>Comparative genomics of Chlamydomonas.</title>
        <authorList>
            <person name="Craig R.J."/>
            <person name="Hasan A.R."/>
            <person name="Ness R.W."/>
            <person name="Keightley P.D."/>
        </authorList>
    </citation>
    <scope>NUCLEOTIDE SEQUENCE</scope>
    <source>
        <strain evidence="11">CCAP 11/70</strain>
    </source>
</reference>
<evidence type="ECO:0000256" key="10">
    <source>
        <dbReference type="SAM" id="Phobius"/>
    </source>
</evidence>
<keyword evidence="3" id="KW-0813">Transport</keyword>
<evidence type="ECO:0000256" key="3">
    <source>
        <dbReference type="ARBA" id="ARBA00022448"/>
    </source>
</evidence>
<organism evidence="11 12">
    <name type="scientific">Edaphochlamys debaryana</name>
    <dbReference type="NCBI Taxonomy" id="47281"/>
    <lineage>
        <taxon>Eukaryota</taxon>
        <taxon>Viridiplantae</taxon>
        <taxon>Chlorophyta</taxon>
        <taxon>core chlorophytes</taxon>
        <taxon>Chlorophyceae</taxon>
        <taxon>CS clade</taxon>
        <taxon>Chlamydomonadales</taxon>
        <taxon>Chlamydomonadales incertae sedis</taxon>
        <taxon>Edaphochlamys</taxon>
    </lineage>
</organism>
<comment type="caution">
    <text evidence="11">The sequence shown here is derived from an EMBL/GenBank/DDBJ whole genome shotgun (WGS) entry which is preliminary data.</text>
</comment>
<evidence type="ECO:0000256" key="6">
    <source>
        <dbReference type="ARBA" id="ARBA00022989"/>
    </source>
</evidence>
<dbReference type="Proteomes" id="UP000612055">
    <property type="component" value="Unassembled WGS sequence"/>
</dbReference>
<evidence type="ECO:0000256" key="2">
    <source>
        <dbReference type="ARBA" id="ARBA00009063"/>
    </source>
</evidence>
<dbReference type="AlphaFoldDB" id="A0A835XSR8"/>
<accession>A0A835XSR8</accession>
<dbReference type="GO" id="GO:0006890">
    <property type="term" value="P:retrograde vesicle-mediated transport, Golgi to endoplasmic reticulum"/>
    <property type="evidence" value="ECO:0007669"/>
    <property type="project" value="TreeGrafter"/>
</dbReference>
<protein>
    <recommendedName>
        <fullName evidence="13">t-SNARE coiled-coil homology domain-containing protein</fullName>
    </recommendedName>
</protein>
<dbReference type="GO" id="GO:0005783">
    <property type="term" value="C:endoplasmic reticulum"/>
    <property type="evidence" value="ECO:0007669"/>
    <property type="project" value="TreeGrafter"/>
</dbReference>
<keyword evidence="12" id="KW-1185">Reference proteome</keyword>
<dbReference type="PANTHER" id="PTHR15959">
    <property type="entry name" value="SYNTAXIN-18"/>
    <property type="match status" value="1"/>
</dbReference>
<evidence type="ECO:0000256" key="4">
    <source>
        <dbReference type="ARBA" id="ARBA00022692"/>
    </source>
</evidence>
<name>A0A835XSR8_9CHLO</name>
<dbReference type="OrthoDB" id="342981at2759"/>
<evidence type="ECO:0000256" key="1">
    <source>
        <dbReference type="ARBA" id="ARBA00004211"/>
    </source>
</evidence>
<dbReference type="GO" id="GO:0015031">
    <property type="term" value="P:protein transport"/>
    <property type="evidence" value="ECO:0007669"/>
    <property type="project" value="UniProtKB-KW"/>
</dbReference>
<dbReference type="PANTHER" id="PTHR15959:SF0">
    <property type="entry name" value="SYNTAXIN-18"/>
    <property type="match status" value="1"/>
</dbReference>
<keyword evidence="8 10" id="KW-0472">Membrane</keyword>
<keyword evidence="7" id="KW-0175">Coiled coil</keyword>
<dbReference type="GO" id="GO:0031201">
    <property type="term" value="C:SNARE complex"/>
    <property type="evidence" value="ECO:0007669"/>
    <property type="project" value="TreeGrafter"/>
</dbReference>
<evidence type="ECO:0000313" key="12">
    <source>
        <dbReference type="Proteomes" id="UP000612055"/>
    </source>
</evidence>
<evidence type="ECO:0008006" key="13">
    <source>
        <dbReference type="Google" id="ProtNLM"/>
    </source>
</evidence>
<feature type="transmembrane region" description="Helical" evidence="10">
    <location>
        <begin position="341"/>
        <end position="359"/>
    </location>
</feature>
<sequence length="361" mass="36998">MDRTPDLTAAAERFLATASLPPEQARKLREAIILRRSTQPGSFAVAARSVEEGIGSLRDSIRSMQTEYAREAGALSQPDPAKDANEAQVAGVVTRLGGYIDRLKQAATSAQATGGSANEQTAAHMFGVVLILAERLGRATTAFDRLRAARYQALVDRRRPGVGASADSTKPGSDGAASSSGDQQPGPGSGSGSAAASAGSISAARSLAVAAARSGWAQMLGRQAVKAEARGGGRGTANGGGLEGSHGAAGAAAAAAAAQVTEQESKALLDRLNASRSAALSVETAVRDVAALNQMFSAAVLSQASTIEEIYMAAVDATHNLTAGNESLRKTVDVNRSTSRYIVVLLLVATLGLLFFDWFNS</sequence>
<evidence type="ECO:0000256" key="7">
    <source>
        <dbReference type="ARBA" id="ARBA00023054"/>
    </source>
</evidence>
<evidence type="ECO:0000256" key="5">
    <source>
        <dbReference type="ARBA" id="ARBA00022927"/>
    </source>
</evidence>
<gene>
    <name evidence="11" type="ORF">HYH03_012510</name>
</gene>
<comment type="subcellular location">
    <subcellularLocation>
        <location evidence="1">Membrane</location>
        <topology evidence="1">Single-pass type IV membrane protein</topology>
    </subcellularLocation>
</comment>
<keyword evidence="4 10" id="KW-0812">Transmembrane</keyword>
<evidence type="ECO:0000256" key="9">
    <source>
        <dbReference type="SAM" id="MobiDB-lite"/>
    </source>
</evidence>
<dbReference type="Gene3D" id="1.20.5.110">
    <property type="match status" value="1"/>
</dbReference>
<evidence type="ECO:0000313" key="11">
    <source>
        <dbReference type="EMBL" id="KAG2489074.1"/>
    </source>
</evidence>